<dbReference type="GeneID" id="117362058"/>
<keyword evidence="1" id="KW-1015">Disulfide bond</keyword>
<proteinExistence type="predicted"/>
<evidence type="ECO:0000259" key="6">
    <source>
        <dbReference type="PROSITE" id="PS50835"/>
    </source>
</evidence>
<reference evidence="8" key="1">
    <citation type="submission" date="2025-08" db="UniProtKB">
        <authorList>
            <consortium name="RefSeq"/>
        </authorList>
    </citation>
    <scope>IDENTIFICATION</scope>
</reference>
<dbReference type="RefSeq" id="XP_033803686.1">
    <property type="nucleotide sequence ID" value="XM_033947795.1"/>
</dbReference>
<dbReference type="InterPro" id="IPR013151">
    <property type="entry name" value="Immunoglobulin_dom"/>
</dbReference>
<keyword evidence="2" id="KW-0325">Glycoprotein</keyword>
<dbReference type="AlphaFoldDB" id="A0A6P8RJK3"/>
<dbReference type="Gene3D" id="2.60.40.10">
    <property type="entry name" value="Immunoglobulins"/>
    <property type="match status" value="1"/>
</dbReference>
<dbReference type="OrthoDB" id="9904367at2759"/>
<feature type="signal peptide" evidence="5">
    <location>
        <begin position="1"/>
        <end position="35"/>
    </location>
</feature>
<dbReference type="InterPro" id="IPR036179">
    <property type="entry name" value="Ig-like_dom_sf"/>
</dbReference>
<dbReference type="InterPro" id="IPR015621">
    <property type="entry name" value="IL-1_rcpt_fam"/>
</dbReference>
<gene>
    <name evidence="8" type="primary">LOC117362058</name>
</gene>
<dbReference type="PROSITE" id="PS50835">
    <property type="entry name" value="IG_LIKE"/>
    <property type="match status" value="1"/>
</dbReference>
<dbReference type="InterPro" id="IPR013783">
    <property type="entry name" value="Ig-like_fold"/>
</dbReference>
<feature type="compositionally biased region" description="Basic and acidic residues" evidence="4">
    <location>
        <begin position="160"/>
        <end position="178"/>
    </location>
</feature>
<dbReference type="Proteomes" id="UP000515159">
    <property type="component" value="Chromosome 6"/>
</dbReference>
<dbReference type="PANTHER" id="PTHR11890:SF44">
    <property type="entry name" value="X-LINKED INTERLEUKIN-1 RECEPTOR ACCESSORY PROTEIN-LIKE 2"/>
    <property type="match status" value="1"/>
</dbReference>
<dbReference type="FunCoup" id="A0A6P8RJK3">
    <property type="interactions" value="58"/>
</dbReference>
<keyword evidence="7" id="KW-1185">Reference proteome</keyword>
<name>A0A6P8RJK3_GEOSA</name>
<evidence type="ECO:0000256" key="3">
    <source>
        <dbReference type="ARBA" id="ARBA00023319"/>
    </source>
</evidence>
<dbReference type="InParanoid" id="A0A6P8RJK3"/>
<evidence type="ECO:0000313" key="8">
    <source>
        <dbReference type="RefSeq" id="XP_033803686.1"/>
    </source>
</evidence>
<feature type="chain" id="PRO_5028043901" evidence="5">
    <location>
        <begin position="36"/>
        <end position="178"/>
    </location>
</feature>
<sequence length="178" mass="19639">MPGTDPSPMAVGSKRVQWFSFLSVMLLGCCALCASSPGSSGSKRGPTIINTNKTTDAELDKTLTLNCTAEFVKRKLRIQLIYWLVNGTFVEDQYPDGRVTEGKAQEIKSKTDTTVTLRKTLHFKSVKETDCELTFICVAQDPSGLDKKEIRLRKISSSTQDEKAEKVAADTAEKFHGQ</sequence>
<evidence type="ECO:0000256" key="1">
    <source>
        <dbReference type="ARBA" id="ARBA00023157"/>
    </source>
</evidence>
<dbReference type="InterPro" id="IPR007110">
    <property type="entry name" value="Ig-like_dom"/>
</dbReference>
<dbReference type="SUPFAM" id="SSF48726">
    <property type="entry name" value="Immunoglobulin"/>
    <property type="match status" value="1"/>
</dbReference>
<evidence type="ECO:0000256" key="2">
    <source>
        <dbReference type="ARBA" id="ARBA00023180"/>
    </source>
</evidence>
<keyword evidence="3" id="KW-0393">Immunoglobulin domain</keyword>
<dbReference type="KEGG" id="gsh:117362058"/>
<evidence type="ECO:0000313" key="7">
    <source>
        <dbReference type="Proteomes" id="UP000515159"/>
    </source>
</evidence>
<evidence type="ECO:0000256" key="5">
    <source>
        <dbReference type="SAM" id="SignalP"/>
    </source>
</evidence>
<dbReference type="Pfam" id="PF00047">
    <property type="entry name" value="ig"/>
    <property type="match status" value="1"/>
</dbReference>
<dbReference type="PANTHER" id="PTHR11890">
    <property type="entry name" value="INTERLEUKIN-1 RECEPTOR FAMILY MEMBER"/>
    <property type="match status" value="1"/>
</dbReference>
<feature type="region of interest" description="Disordered" evidence="4">
    <location>
        <begin position="157"/>
        <end position="178"/>
    </location>
</feature>
<organism evidence="7 8">
    <name type="scientific">Geotrypetes seraphini</name>
    <name type="common">Gaboon caecilian</name>
    <name type="synonym">Caecilia seraphini</name>
    <dbReference type="NCBI Taxonomy" id="260995"/>
    <lineage>
        <taxon>Eukaryota</taxon>
        <taxon>Metazoa</taxon>
        <taxon>Chordata</taxon>
        <taxon>Craniata</taxon>
        <taxon>Vertebrata</taxon>
        <taxon>Euteleostomi</taxon>
        <taxon>Amphibia</taxon>
        <taxon>Gymnophiona</taxon>
        <taxon>Geotrypetes</taxon>
    </lineage>
</organism>
<keyword evidence="5" id="KW-0732">Signal</keyword>
<evidence type="ECO:0000256" key="4">
    <source>
        <dbReference type="SAM" id="MobiDB-lite"/>
    </source>
</evidence>
<feature type="domain" description="Ig-like" evidence="6">
    <location>
        <begin position="46"/>
        <end position="153"/>
    </location>
</feature>
<protein>
    <submittedName>
        <fullName evidence="8">Interleukin-1 receptor type 2-like isoform X1</fullName>
    </submittedName>
</protein>
<accession>A0A6P8RJK3</accession>